<evidence type="ECO:0000313" key="2">
    <source>
        <dbReference type="Proteomes" id="UP001208017"/>
    </source>
</evidence>
<protein>
    <submittedName>
        <fullName evidence="1">DUF5995 family protein</fullName>
    </submittedName>
</protein>
<accession>A0ABT3X093</accession>
<dbReference type="InterPro" id="IPR046037">
    <property type="entry name" value="DUF5995"/>
</dbReference>
<dbReference type="Proteomes" id="UP001208017">
    <property type="component" value="Unassembled WGS sequence"/>
</dbReference>
<keyword evidence="2" id="KW-1185">Reference proteome</keyword>
<proteinExistence type="predicted"/>
<dbReference type="RefSeq" id="WP_267151561.1">
    <property type="nucleotide sequence ID" value="NZ_JAPMLT010000004.1"/>
</dbReference>
<name>A0ABT3X093_9BACL</name>
<evidence type="ECO:0000313" key="1">
    <source>
        <dbReference type="EMBL" id="MCX7570313.1"/>
    </source>
</evidence>
<comment type="caution">
    <text evidence="1">The sequence shown here is derived from an EMBL/GenBank/DDBJ whole genome shotgun (WGS) entry which is preliminary data.</text>
</comment>
<organism evidence="1 2">
    <name type="scientific">Tumebacillus lacus</name>
    <dbReference type="NCBI Taxonomy" id="2995335"/>
    <lineage>
        <taxon>Bacteria</taxon>
        <taxon>Bacillati</taxon>
        <taxon>Bacillota</taxon>
        <taxon>Bacilli</taxon>
        <taxon>Bacillales</taxon>
        <taxon>Alicyclobacillaceae</taxon>
        <taxon>Tumebacillus</taxon>
    </lineage>
</organism>
<reference evidence="1 2" key="1">
    <citation type="submission" date="2022-11" db="EMBL/GenBank/DDBJ databases">
        <title>Study of microbial diversity in lake waters.</title>
        <authorList>
            <person name="Zhang J."/>
        </authorList>
    </citation>
    <scope>NUCLEOTIDE SEQUENCE [LARGE SCALE GENOMIC DNA]</scope>
    <source>
        <strain evidence="1 2">DT12</strain>
    </source>
</reference>
<sequence>MSSLQLGGARTIDEVIEQMDEIIAWSISEKSRLGYFAALYRKVTVKVREGIFTGDFENGPRMERLDVVFANRYLEALGAYLNGRPTSKSWEVAFEQAGRKQPIIMQHLLLGMNAHINLDLGIAAAQVCPGAEIKSLYGDFMRINNILSSLVDEVEAEVSELSPWIGLLDRIDPRVADAVVNFSMQKARDAAWEFAQHLAPLTEVEQVAAIQWKDEEIALLARIVARPPSLLFRLGLRVIAWRESSDVRKNIEVLNRALPGSVTMEQKSAAV</sequence>
<gene>
    <name evidence="1" type="ORF">OS242_10090</name>
</gene>
<dbReference type="EMBL" id="JAPMLT010000004">
    <property type="protein sequence ID" value="MCX7570313.1"/>
    <property type="molecule type" value="Genomic_DNA"/>
</dbReference>
<dbReference type="Pfam" id="PF19458">
    <property type="entry name" value="DUF5995"/>
    <property type="match status" value="1"/>
</dbReference>